<dbReference type="SUPFAM" id="SSF56219">
    <property type="entry name" value="DNase I-like"/>
    <property type="match status" value="1"/>
</dbReference>
<reference evidence="2 3" key="1">
    <citation type="submission" date="2024-04" db="EMBL/GenBank/DDBJ databases">
        <title>Genome assembly C_amara_ONT_v2.</title>
        <authorList>
            <person name="Yant L."/>
            <person name="Moore C."/>
            <person name="Slenker M."/>
        </authorList>
    </citation>
    <scope>NUCLEOTIDE SEQUENCE [LARGE SCALE GENOMIC DNA]</scope>
    <source>
        <tissue evidence="2">Leaf</tissue>
    </source>
</reference>
<evidence type="ECO:0000313" key="2">
    <source>
        <dbReference type="EMBL" id="KAL1194356.1"/>
    </source>
</evidence>
<organism evidence="2 3">
    <name type="scientific">Cardamine amara subsp. amara</name>
    <dbReference type="NCBI Taxonomy" id="228776"/>
    <lineage>
        <taxon>Eukaryota</taxon>
        <taxon>Viridiplantae</taxon>
        <taxon>Streptophyta</taxon>
        <taxon>Embryophyta</taxon>
        <taxon>Tracheophyta</taxon>
        <taxon>Spermatophyta</taxon>
        <taxon>Magnoliopsida</taxon>
        <taxon>eudicotyledons</taxon>
        <taxon>Gunneridae</taxon>
        <taxon>Pentapetalae</taxon>
        <taxon>rosids</taxon>
        <taxon>malvids</taxon>
        <taxon>Brassicales</taxon>
        <taxon>Brassicaceae</taxon>
        <taxon>Cardamineae</taxon>
        <taxon>Cardamine</taxon>
    </lineage>
</organism>
<dbReference type="PANTHER" id="PTHR33710:SF62">
    <property type="entry name" value="DUF4283 DOMAIN PROTEIN"/>
    <property type="match status" value="1"/>
</dbReference>
<dbReference type="Gene3D" id="3.60.10.10">
    <property type="entry name" value="Endonuclease/exonuclease/phosphatase"/>
    <property type="match status" value="1"/>
</dbReference>
<gene>
    <name evidence="2" type="ORF">V5N11_017825</name>
</gene>
<dbReference type="PANTHER" id="PTHR33710">
    <property type="entry name" value="BNAC02G09200D PROTEIN"/>
    <property type="match status" value="1"/>
</dbReference>
<dbReference type="InterPro" id="IPR005135">
    <property type="entry name" value="Endo/exonuclease/phosphatase"/>
</dbReference>
<sequence>MSLMSWNCQGLGSDLTIQILREMRREHFPDFMILMKTKNSSHHVEGMQRSLGYDMSHIVDPEGMSGGLALFWKAAYKVDVLHSDKRIIKVNLGSLVFFISFVYGDPARQLRQVIWDKVTEIGSTRTDAWLVIGDLNELTDNSKKLGGPLREEASFLPFRNMISDCGLREVPSCGNKFSWAGERNNMRIQCRLDRALGNTDWFQLLPRVHGEYLERIGSDHRPIMMRFANDNLSRPG</sequence>
<comment type="caution">
    <text evidence="2">The sequence shown here is derived from an EMBL/GenBank/DDBJ whole genome shotgun (WGS) entry which is preliminary data.</text>
</comment>
<keyword evidence="3" id="KW-1185">Reference proteome</keyword>
<dbReference type="InterPro" id="IPR036691">
    <property type="entry name" value="Endo/exonu/phosph_ase_sf"/>
</dbReference>
<accession>A0ABD1A6B4</accession>
<protein>
    <recommendedName>
        <fullName evidence="1">Endonuclease/exonuclease/phosphatase domain-containing protein</fullName>
    </recommendedName>
</protein>
<dbReference type="Pfam" id="PF03372">
    <property type="entry name" value="Exo_endo_phos"/>
    <property type="match status" value="1"/>
</dbReference>
<evidence type="ECO:0000259" key="1">
    <source>
        <dbReference type="Pfam" id="PF03372"/>
    </source>
</evidence>
<dbReference type="AlphaFoldDB" id="A0ABD1A6B4"/>
<feature type="domain" description="Endonuclease/exonuclease/phosphatase" evidence="1">
    <location>
        <begin position="4"/>
        <end position="220"/>
    </location>
</feature>
<proteinExistence type="predicted"/>
<dbReference type="EMBL" id="JBANAX010000754">
    <property type="protein sequence ID" value="KAL1194356.1"/>
    <property type="molecule type" value="Genomic_DNA"/>
</dbReference>
<evidence type="ECO:0000313" key="3">
    <source>
        <dbReference type="Proteomes" id="UP001558713"/>
    </source>
</evidence>
<name>A0ABD1A6B4_CARAN</name>
<dbReference type="Proteomes" id="UP001558713">
    <property type="component" value="Unassembled WGS sequence"/>
</dbReference>